<dbReference type="InterPro" id="IPR010359">
    <property type="entry name" value="IrrE_HExxH"/>
</dbReference>
<dbReference type="Pfam" id="PF06114">
    <property type="entry name" value="Peptidase_M78"/>
    <property type="match status" value="1"/>
</dbReference>
<dbReference type="AlphaFoldDB" id="A0A4R5UL62"/>
<dbReference type="Proteomes" id="UP000295238">
    <property type="component" value="Unassembled WGS sequence"/>
</dbReference>
<sequence>MSELRKAGLSKSAIDAAWPSWWSDDIAASPSGRTELRFALARKLGLAPKALLGERVEFVWKDTARFKHLGTEDADQQSILNSFGVSVGRLVLSATAPGPGLSEMDALGLRETILGNRRFVDLTTLLATCWGLGVPVIQLKVFPLAAKSMHAMVVEAAGRHAILIGRQASYPAPTAFTLAHEMGHIAANHLKGVSALIDIEDPAQATDRDTEENEADAFGLTVLTGTTDPDIRTNVESYNAPTLANAVMQAADEYRVEAGTLALCLAYRSNRWRTAMSALRFIYGRPGDVGSFINTIAERELDWSLINDDAADYLRNLMQLEDA</sequence>
<name>A0A4R5UL62_9HYPH</name>
<dbReference type="OrthoDB" id="9794834at2"/>
<accession>A0A4R5UL62</accession>
<proteinExistence type="predicted"/>
<evidence type="ECO:0000313" key="2">
    <source>
        <dbReference type="EMBL" id="TDK37667.1"/>
    </source>
</evidence>
<protein>
    <submittedName>
        <fullName evidence="2">ImmA/IrrE family metallo-endopeptidase</fullName>
    </submittedName>
</protein>
<organism evidence="2 3">
    <name type="scientific">Rhizobium deserti</name>
    <dbReference type="NCBI Taxonomy" id="2547961"/>
    <lineage>
        <taxon>Bacteria</taxon>
        <taxon>Pseudomonadati</taxon>
        <taxon>Pseudomonadota</taxon>
        <taxon>Alphaproteobacteria</taxon>
        <taxon>Hyphomicrobiales</taxon>
        <taxon>Rhizobiaceae</taxon>
        <taxon>Rhizobium/Agrobacterium group</taxon>
        <taxon>Rhizobium</taxon>
    </lineage>
</organism>
<dbReference type="EMBL" id="SMTL01000002">
    <property type="protein sequence ID" value="TDK37667.1"/>
    <property type="molecule type" value="Genomic_DNA"/>
</dbReference>
<evidence type="ECO:0000313" key="3">
    <source>
        <dbReference type="Proteomes" id="UP000295238"/>
    </source>
</evidence>
<gene>
    <name evidence="2" type="ORF">E2F50_12015</name>
</gene>
<feature type="domain" description="IrrE N-terminal-like" evidence="1">
    <location>
        <begin position="159"/>
        <end position="237"/>
    </location>
</feature>
<dbReference type="Gene3D" id="1.10.10.2910">
    <property type="match status" value="1"/>
</dbReference>
<evidence type="ECO:0000259" key="1">
    <source>
        <dbReference type="Pfam" id="PF06114"/>
    </source>
</evidence>
<comment type="caution">
    <text evidence="2">The sequence shown here is derived from an EMBL/GenBank/DDBJ whole genome shotgun (WGS) entry which is preliminary data.</text>
</comment>
<reference evidence="2 3" key="1">
    <citation type="submission" date="2019-03" db="EMBL/GenBank/DDBJ databases">
        <title>Rhizobium sp. nov., an bacterium isolated from biocrust in Mu Us Desert.</title>
        <authorList>
            <person name="Lixiong L."/>
        </authorList>
    </citation>
    <scope>NUCLEOTIDE SEQUENCE [LARGE SCALE GENOMIC DNA]</scope>
    <source>
        <strain evidence="2 3">SPY-1</strain>
    </source>
</reference>
<keyword evidence="3" id="KW-1185">Reference proteome</keyword>